<dbReference type="PANTHER" id="PTHR42846">
    <property type="entry name" value="NI-SIROHYDROCHLORIN A,C-DIAMIDE REDUCTIVE CYCLASE COMPLEX, COMPONENT CFBD"/>
    <property type="match status" value="1"/>
</dbReference>
<gene>
    <name evidence="2" type="ORF">OW255_11625</name>
</gene>
<dbReference type="SUPFAM" id="SSF53807">
    <property type="entry name" value="Helical backbone' metal receptor"/>
    <property type="match status" value="1"/>
</dbReference>
<name>A0ABY7A6W0_9FIRM</name>
<reference evidence="2" key="1">
    <citation type="submission" date="2022-11" db="EMBL/GenBank/DDBJ databases">
        <title>Lacrimispora xylanolytica sy1, complete genome.</title>
        <authorList>
            <person name="Choi S."/>
        </authorList>
    </citation>
    <scope>NUCLEOTIDE SEQUENCE</scope>
    <source>
        <strain evidence="2">Sy1</strain>
    </source>
</reference>
<keyword evidence="3" id="KW-1185">Reference proteome</keyword>
<protein>
    <submittedName>
        <fullName evidence="2">Nitrogen fixation protein NifE</fullName>
    </submittedName>
</protein>
<sequence length="414" mass="46078">MGLHRFRPPLSGRMGTLRTLGSIRGAALIEYGCMGHMLYSRVFLNQAGVADGCRLYSTHIDETDISMGDTKRLNRTIAEIVEKDKPEIIFFLPSSVPTVIGTDLNAICKELQPEYPDIPLLPFGAGGFHVHGYEGVEEALLLLAKELPKEREKTTRPSFNIIGSCADMFRFQSDAEEMVRILKGAFGIDPVCVMTSHTSASQVMDMGGAHINIVVRREGEKAAKYLEKRFGTPYVIGRPYGIEGTLSWIANISNILGVEADHDFVNQEANRARNHLRPAMPVLNHMIRSHPAEATISLGGHADIVKGILEYGHKELSLYRGDCWCDSPDMGDEDIPYFLEEEWSKAVKNRKKGIFMGSGEALKWAGKGLELQISNPDVRWRLSPYDPPFVGFHGAIHLAGLWLNALLEQEEEEE</sequence>
<dbReference type="PANTHER" id="PTHR42846:SF1">
    <property type="entry name" value="NI-SIROHYDROCHLORIN A,C-DIAMIDE REDUCTIVE CYCLASE COMPLEX, COMPONENT CFBD"/>
    <property type="match status" value="1"/>
</dbReference>
<evidence type="ECO:0000313" key="3">
    <source>
        <dbReference type="Proteomes" id="UP001163115"/>
    </source>
</evidence>
<feature type="domain" description="Nitrogenase/oxidoreductase component 1" evidence="1">
    <location>
        <begin position="13"/>
        <end position="284"/>
    </location>
</feature>
<proteinExistence type="predicted"/>
<dbReference type="InterPro" id="IPR000510">
    <property type="entry name" value="Nase/OxRdtase_comp1"/>
</dbReference>
<dbReference type="RefSeq" id="WP_268114179.1">
    <property type="nucleotide sequence ID" value="NZ_CP113524.1"/>
</dbReference>
<dbReference type="Proteomes" id="UP001163115">
    <property type="component" value="Chromosome"/>
</dbReference>
<dbReference type="EMBL" id="CP113524">
    <property type="protein sequence ID" value="WAJ22232.1"/>
    <property type="molecule type" value="Genomic_DNA"/>
</dbReference>
<accession>A0ABY7A6W0</accession>
<organism evidence="2 3">
    <name type="scientific">Lacrimispora xylanolytica</name>
    <dbReference type="NCBI Taxonomy" id="29375"/>
    <lineage>
        <taxon>Bacteria</taxon>
        <taxon>Bacillati</taxon>
        <taxon>Bacillota</taxon>
        <taxon>Clostridia</taxon>
        <taxon>Lachnospirales</taxon>
        <taxon>Lachnospiraceae</taxon>
        <taxon>Lacrimispora</taxon>
    </lineage>
</organism>
<evidence type="ECO:0000259" key="1">
    <source>
        <dbReference type="Pfam" id="PF00148"/>
    </source>
</evidence>
<dbReference type="Pfam" id="PF00148">
    <property type="entry name" value="Oxidored_nitro"/>
    <property type="match status" value="1"/>
</dbReference>
<dbReference type="InterPro" id="IPR052673">
    <property type="entry name" value="Ni-siroh_cyclase_CfbD"/>
</dbReference>
<dbReference type="Gene3D" id="3.40.50.1980">
    <property type="entry name" value="Nitrogenase molybdenum iron protein domain"/>
    <property type="match status" value="2"/>
</dbReference>
<evidence type="ECO:0000313" key="2">
    <source>
        <dbReference type="EMBL" id="WAJ22232.1"/>
    </source>
</evidence>